<accession>A0A511D7D3</accession>
<dbReference type="GO" id="GO:0046359">
    <property type="term" value="P:butyrate catabolic process"/>
    <property type="evidence" value="ECO:0007669"/>
    <property type="project" value="TreeGrafter"/>
</dbReference>
<dbReference type="PANTHER" id="PTHR43884">
    <property type="entry name" value="ACYL-COA DEHYDROGENASE"/>
    <property type="match status" value="1"/>
</dbReference>
<feature type="domain" description="Acyl-CoA dehydrogenase/oxidase N-terminal" evidence="1">
    <location>
        <begin position="97"/>
        <end position="201"/>
    </location>
</feature>
<dbReference type="PANTHER" id="PTHR43884:SF12">
    <property type="entry name" value="ISOVALERYL-COA DEHYDROGENASE, MITOCHONDRIAL-RELATED"/>
    <property type="match status" value="1"/>
</dbReference>
<dbReference type="InterPro" id="IPR037069">
    <property type="entry name" value="AcylCoA_DH/ox_N_sf"/>
</dbReference>
<dbReference type="InterPro" id="IPR009100">
    <property type="entry name" value="AcylCoA_DH/oxidase_NM_dom_sf"/>
</dbReference>
<sequence>MSQVVTPCPPVESRRTRHIVRRTVTPPGPPPPGRLVVQDRLDELVGTLLDRHRIVCVTATAGSGKTTAVAQTARTLGRPIAWLSVDGTPAVPDVLLAYLEAALAPVAEACDRTPDPWDSFQQTREAYRQMAKAGFTKGFIPKEYGGLGLSTVDLAIAAEELARHDLNVPTLLVASGAGLWHVIHNGTPEQKERFLRPFAEDEEGDLLAVYAFTDEAGGANFDSADPAAGMQTFARRDGDESLAVVMVPGDLPGITVLDVYDKMGCRGIVSPRVRFKNVRVPAANMIGTPGKAGMESITRAFS</sequence>
<dbReference type="InterPro" id="IPR027417">
    <property type="entry name" value="P-loop_NTPase"/>
</dbReference>
<dbReference type="Gene3D" id="1.10.540.10">
    <property type="entry name" value="Acyl-CoA dehydrogenase/oxidase, N-terminal domain"/>
    <property type="match status" value="1"/>
</dbReference>
<dbReference type="Gene3D" id="2.40.110.10">
    <property type="entry name" value="Butyryl-CoA Dehydrogenase, subunit A, domain 2"/>
    <property type="match status" value="1"/>
</dbReference>
<dbReference type="SUPFAM" id="SSF56645">
    <property type="entry name" value="Acyl-CoA dehydrogenase NM domain-like"/>
    <property type="match status" value="1"/>
</dbReference>
<dbReference type="Proteomes" id="UP000321328">
    <property type="component" value="Unassembled WGS sequence"/>
</dbReference>
<dbReference type="SUPFAM" id="SSF52540">
    <property type="entry name" value="P-loop containing nucleoside triphosphate hydrolases"/>
    <property type="match status" value="1"/>
</dbReference>
<evidence type="ECO:0000313" key="3">
    <source>
        <dbReference type="Proteomes" id="UP000321328"/>
    </source>
</evidence>
<dbReference type="EMBL" id="BJVI01000084">
    <property type="protein sequence ID" value="GEL20686.1"/>
    <property type="molecule type" value="Genomic_DNA"/>
</dbReference>
<dbReference type="InterPro" id="IPR013786">
    <property type="entry name" value="AcylCoA_DH/ox_N"/>
</dbReference>
<dbReference type="InterPro" id="IPR046373">
    <property type="entry name" value="Acyl-CoA_Oxase/DH_mid-dom_sf"/>
</dbReference>
<comment type="caution">
    <text evidence="2">The sequence shown here is derived from an EMBL/GenBank/DDBJ whole genome shotgun (WGS) entry which is preliminary data.</text>
</comment>
<protein>
    <recommendedName>
        <fullName evidence="1">Acyl-CoA dehydrogenase/oxidase N-terminal domain-containing protein</fullName>
    </recommendedName>
</protein>
<reference evidence="2 3" key="1">
    <citation type="submission" date="2019-07" db="EMBL/GenBank/DDBJ databases">
        <title>Whole genome shotgun sequence of Pseudonocardia asaccharolytica NBRC 16224.</title>
        <authorList>
            <person name="Hosoyama A."/>
            <person name="Uohara A."/>
            <person name="Ohji S."/>
            <person name="Ichikawa N."/>
        </authorList>
    </citation>
    <scope>NUCLEOTIDE SEQUENCE [LARGE SCALE GENOMIC DNA]</scope>
    <source>
        <strain evidence="2 3">NBRC 16224</strain>
    </source>
</reference>
<keyword evidence="3" id="KW-1185">Reference proteome</keyword>
<gene>
    <name evidence="2" type="ORF">PA7_45230</name>
</gene>
<dbReference type="AlphaFoldDB" id="A0A511D7D3"/>
<evidence type="ECO:0000259" key="1">
    <source>
        <dbReference type="Pfam" id="PF02771"/>
    </source>
</evidence>
<dbReference type="GO" id="GO:0050660">
    <property type="term" value="F:flavin adenine dinucleotide binding"/>
    <property type="evidence" value="ECO:0007669"/>
    <property type="project" value="InterPro"/>
</dbReference>
<evidence type="ECO:0000313" key="2">
    <source>
        <dbReference type="EMBL" id="GEL20686.1"/>
    </source>
</evidence>
<dbReference type="GO" id="GO:0003995">
    <property type="term" value="F:acyl-CoA dehydrogenase activity"/>
    <property type="evidence" value="ECO:0007669"/>
    <property type="project" value="TreeGrafter"/>
</dbReference>
<dbReference type="Pfam" id="PF02771">
    <property type="entry name" value="Acyl-CoA_dh_N"/>
    <property type="match status" value="1"/>
</dbReference>
<dbReference type="STRING" id="1123024.GCA_000423625_04434"/>
<proteinExistence type="predicted"/>
<organism evidence="2 3">
    <name type="scientific">Pseudonocardia asaccharolytica DSM 44247 = NBRC 16224</name>
    <dbReference type="NCBI Taxonomy" id="1123024"/>
    <lineage>
        <taxon>Bacteria</taxon>
        <taxon>Bacillati</taxon>
        <taxon>Actinomycetota</taxon>
        <taxon>Actinomycetes</taxon>
        <taxon>Pseudonocardiales</taxon>
        <taxon>Pseudonocardiaceae</taxon>
        <taxon>Pseudonocardia</taxon>
    </lineage>
</organism>
<name>A0A511D7D3_9PSEU</name>
<dbReference type="GO" id="GO:0033539">
    <property type="term" value="P:fatty acid beta-oxidation using acyl-CoA dehydrogenase"/>
    <property type="evidence" value="ECO:0007669"/>
    <property type="project" value="TreeGrafter"/>
</dbReference>